<dbReference type="InterPro" id="IPR018039">
    <property type="entry name" value="IF_conserved"/>
</dbReference>
<dbReference type="OrthoDB" id="2441647at2759"/>
<organism evidence="8 9">
    <name type="scientific">Brachionus plicatilis</name>
    <name type="common">Marine rotifer</name>
    <name type="synonym">Brachionus muelleri</name>
    <dbReference type="NCBI Taxonomy" id="10195"/>
    <lineage>
        <taxon>Eukaryota</taxon>
        <taxon>Metazoa</taxon>
        <taxon>Spiralia</taxon>
        <taxon>Gnathifera</taxon>
        <taxon>Rotifera</taxon>
        <taxon>Eurotatoria</taxon>
        <taxon>Monogononta</taxon>
        <taxon>Pseudotrocha</taxon>
        <taxon>Ploima</taxon>
        <taxon>Brachionidae</taxon>
        <taxon>Brachionus</taxon>
    </lineage>
</organism>
<proteinExistence type="inferred from homology"/>
<dbReference type="GO" id="GO:0007097">
    <property type="term" value="P:nuclear migration"/>
    <property type="evidence" value="ECO:0007669"/>
    <property type="project" value="TreeGrafter"/>
</dbReference>
<dbReference type="PROSITE" id="PS51841">
    <property type="entry name" value="LTD"/>
    <property type="match status" value="1"/>
</dbReference>
<dbReference type="Pfam" id="PF00932">
    <property type="entry name" value="LTD"/>
    <property type="match status" value="1"/>
</dbReference>
<comment type="similarity">
    <text evidence="3">Belongs to the intermediate filament family.</text>
</comment>
<feature type="domain" description="IF rod" evidence="7">
    <location>
        <begin position="49"/>
        <end position="403"/>
    </location>
</feature>
<dbReference type="GO" id="GO:0005652">
    <property type="term" value="C:nuclear lamina"/>
    <property type="evidence" value="ECO:0007669"/>
    <property type="project" value="TreeGrafter"/>
</dbReference>
<feature type="coiled-coil region" evidence="4">
    <location>
        <begin position="39"/>
        <end position="221"/>
    </location>
</feature>
<evidence type="ECO:0000256" key="2">
    <source>
        <dbReference type="ARBA" id="ARBA00023054"/>
    </source>
</evidence>
<dbReference type="InterPro" id="IPR039008">
    <property type="entry name" value="IF_rod_dom"/>
</dbReference>
<dbReference type="PROSITE" id="PS51842">
    <property type="entry name" value="IF_ROD_2"/>
    <property type="match status" value="1"/>
</dbReference>
<dbReference type="GO" id="GO:0005200">
    <property type="term" value="F:structural constituent of cytoskeleton"/>
    <property type="evidence" value="ECO:0007669"/>
    <property type="project" value="TreeGrafter"/>
</dbReference>
<name>A0A3M7R5L9_BRAPC</name>
<dbReference type="Gene3D" id="2.60.40.1260">
    <property type="entry name" value="Lamin Tail domain"/>
    <property type="match status" value="1"/>
</dbReference>
<dbReference type="Gene3D" id="1.20.5.1160">
    <property type="entry name" value="Vasodilator-stimulated phosphoprotein"/>
    <property type="match status" value="1"/>
</dbReference>
<gene>
    <name evidence="8" type="ORF">BpHYR1_053833</name>
</gene>
<sequence>MASNGEVKIKRTTIERGVRSVNGSGDDSGDFSINKTLAVAAMKQKRDHEKQTLHQLNDRFAQYIDRVKFLEGQNKKLLAELDEMRHNWGEESRIIREKYEPELAEARILIDDTTKEKAAAEIKAKRAEYEVLNFKRLYDENVYISQADRTKISNLEYLHQENQAELDILKRQIADASTDIEKYKNEIARLSEDLKRLLEDLDQETLRRIKLENEKQTLEEQIPFMNAIHEQEMAELRLLSQGSHIDPTQFYRHELERAIRDIRSDFDDLNQQQKRDLEEWFKMKTEEIVQQVAKRDALDSLTKSAESPQAYKTTLTESHKELIDLKQLNNDLAVRLSQLEEELDQKRRDNAFALDEKDRDLADLKGRLHDLMADYDELMSNKASLEFEISTYRRLLECEETRGTRNPAHIDTNNNHQRAQPPVYQQSYSPTYYQPPASQTPPSFSPRAPTINPSEMSSKTTYQRSAKGPVSISECSPDGKVIVLENTSRNKDVDLSDWLIRRRVDNRPEISFRFPQNLVLKATKTVRVWSRGNGKDNLPNEIVNWDLDSWGMGVNVHTVLSNDQGEEKATHLQKTVYS</sequence>
<dbReference type="GO" id="GO:0051664">
    <property type="term" value="P:nuclear pore localization"/>
    <property type="evidence" value="ECO:0007669"/>
    <property type="project" value="TreeGrafter"/>
</dbReference>
<dbReference type="Pfam" id="PF00038">
    <property type="entry name" value="Filament"/>
    <property type="match status" value="1"/>
</dbReference>
<feature type="coiled-coil region" evidence="4">
    <location>
        <begin position="322"/>
        <end position="388"/>
    </location>
</feature>
<evidence type="ECO:0000259" key="6">
    <source>
        <dbReference type="PROSITE" id="PS51841"/>
    </source>
</evidence>
<evidence type="ECO:0000256" key="4">
    <source>
        <dbReference type="SAM" id="Coils"/>
    </source>
</evidence>
<dbReference type="GO" id="GO:0006998">
    <property type="term" value="P:nuclear envelope organization"/>
    <property type="evidence" value="ECO:0007669"/>
    <property type="project" value="TreeGrafter"/>
</dbReference>
<feature type="domain" description="LTD" evidence="6">
    <location>
        <begin position="458"/>
        <end position="575"/>
    </location>
</feature>
<evidence type="ECO:0000256" key="3">
    <source>
        <dbReference type="RuleBase" id="RU000685"/>
    </source>
</evidence>
<dbReference type="GO" id="GO:0031507">
    <property type="term" value="P:heterochromatin formation"/>
    <property type="evidence" value="ECO:0007669"/>
    <property type="project" value="TreeGrafter"/>
</dbReference>
<evidence type="ECO:0000256" key="1">
    <source>
        <dbReference type="ARBA" id="ARBA00022754"/>
    </source>
</evidence>
<reference evidence="8 9" key="1">
    <citation type="journal article" date="2018" name="Sci. Rep.">
        <title>Genomic signatures of local adaptation to the degree of environmental predictability in rotifers.</title>
        <authorList>
            <person name="Franch-Gras L."/>
            <person name="Hahn C."/>
            <person name="Garcia-Roger E.M."/>
            <person name="Carmona M.J."/>
            <person name="Serra M."/>
            <person name="Gomez A."/>
        </authorList>
    </citation>
    <scope>NUCLEOTIDE SEQUENCE [LARGE SCALE GENOMIC DNA]</scope>
    <source>
        <strain evidence="8">HYR1</strain>
    </source>
</reference>
<dbReference type="GO" id="GO:0090435">
    <property type="term" value="P:protein localization to nuclear envelope"/>
    <property type="evidence" value="ECO:0007669"/>
    <property type="project" value="TreeGrafter"/>
</dbReference>
<keyword evidence="9" id="KW-1185">Reference proteome</keyword>
<dbReference type="SMART" id="SM01391">
    <property type="entry name" value="Filament"/>
    <property type="match status" value="1"/>
</dbReference>
<feature type="compositionally biased region" description="Low complexity" evidence="5">
    <location>
        <begin position="420"/>
        <end position="437"/>
    </location>
</feature>
<dbReference type="PROSITE" id="PS00226">
    <property type="entry name" value="IF_ROD_1"/>
    <property type="match status" value="1"/>
</dbReference>
<dbReference type="InterPro" id="IPR036415">
    <property type="entry name" value="Lamin_tail_dom_sf"/>
</dbReference>
<dbReference type="STRING" id="10195.A0A3M7R5L9"/>
<dbReference type="PANTHER" id="PTHR45721:SF12">
    <property type="entry name" value="INTERMEDIATE FILAMENT PROTEIN IFA-1"/>
    <property type="match status" value="1"/>
</dbReference>
<protein>
    <submittedName>
        <fullName evidence="8">Intermediate filament ifa-1</fullName>
    </submittedName>
</protein>
<comment type="caution">
    <text evidence="8">The sequence shown here is derived from an EMBL/GenBank/DDBJ whole genome shotgun (WGS) entry which is preliminary data.</text>
</comment>
<feature type="region of interest" description="Disordered" evidence="5">
    <location>
        <begin position="403"/>
        <end position="473"/>
    </location>
</feature>
<dbReference type="GO" id="GO:0005882">
    <property type="term" value="C:intermediate filament"/>
    <property type="evidence" value="ECO:0007669"/>
    <property type="project" value="UniProtKB-KW"/>
</dbReference>
<dbReference type="Gene3D" id="1.20.5.170">
    <property type="match status" value="1"/>
</dbReference>
<dbReference type="SUPFAM" id="SSF64593">
    <property type="entry name" value="Intermediate filament protein, coiled coil region"/>
    <property type="match status" value="2"/>
</dbReference>
<accession>A0A3M7R5L9</accession>
<evidence type="ECO:0000256" key="5">
    <source>
        <dbReference type="SAM" id="MobiDB-lite"/>
    </source>
</evidence>
<evidence type="ECO:0000313" key="8">
    <source>
        <dbReference type="EMBL" id="RNA18535.1"/>
    </source>
</evidence>
<keyword evidence="2 4" id="KW-0175">Coiled coil</keyword>
<dbReference type="PANTHER" id="PTHR45721">
    <property type="entry name" value="LAMIN DM0-RELATED"/>
    <property type="match status" value="1"/>
</dbReference>
<feature type="compositionally biased region" description="Polar residues" evidence="5">
    <location>
        <begin position="451"/>
        <end position="464"/>
    </location>
</feature>
<dbReference type="AlphaFoldDB" id="A0A3M7R5L9"/>
<keyword evidence="1 3" id="KW-0403">Intermediate filament</keyword>
<evidence type="ECO:0000259" key="7">
    <source>
        <dbReference type="PROSITE" id="PS51842"/>
    </source>
</evidence>
<dbReference type="InterPro" id="IPR001322">
    <property type="entry name" value="Lamin_tail_dom"/>
</dbReference>
<dbReference type="SUPFAM" id="SSF74853">
    <property type="entry name" value="Lamin A/C globular tail domain"/>
    <property type="match status" value="1"/>
</dbReference>
<dbReference type="Proteomes" id="UP000276133">
    <property type="component" value="Unassembled WGS sequence"/>
</dbReference>
<dbReference type="EMBL" id="REGN01004224">
    <property type="protein sequence ID" value="RNA18535.1"/>
    <property type="molecule type" value="Genomic_DNA"/>
</dbReference>
<evidence type="ECO:0000313" key="9">
    <source>
        <dbReference type="Proteomes" id="UP000276133"/>
    </source>
</evidence>